<organism evidence="2 3">
    <name type="scientific">Aspergillus heteromorphus CBS 117.55</name>
    <dbReference type="NCBI Taxonomy" id="1448321"/>
    <lineage>
        <taxon>Eukaryota</taxon>
        <taxon>Fungi</taxon>
        <taxon>Dikarya</taxon>
        <taxon>Ascomycota</taxon>
        <taxon>Pezizomycotina</taxon>
        <taxon>Eurotiomycetes</taxon>
        <taxon>Eurotiomycetidae</taxon>
        <taxon>Eurotiales</taxon>
        <taxon>Aspergillaceae</taxon>
        <taxon>Aspergillus</taxon>
        <taxon>Aspergillus subgen. Circumdati</taxon>
    </lineage>
</organism>
<comment type="caution">
    <text evidence="2">The sequence shown here is derived from an EMBL/GenBank/DDBJ whole genome shotgun (WGS) entry which is preliminary data.</text>
</comment>
<reference evidence="2 3" key="1">
    <citation type="submission" date="2016-12" db="EMBL/GenBank/DDBJ databases">
        <title>The genomes of Aspergillus section Nigri reveals drivers in fungal speciation.</title>
        <authorList>
            <consortium name="DOE Joint Genome Institute"/>
            <person name="Vesth T.C."/>
            <person name="Nybo J."/>
            <person name="Theobald S."/>
            <person name="Brandl J."/>
            <person name="Frisvad J.C."/>
            <person name="Nielsen K.F."/>
            <person name="Lyhne E.K."/>
            <person name="Kogle M.E."/>
            <person name="Kuo A."/>
            <person name="Riley R."/>
            <person name="Clum A."/>
            <person name="Nolan M."/>
            <person name="Lipzen A."/>
            <person name="Salamov A."/>
            <person name="Henrissat B."/>
            <person name="Wiebenga A."/>
            <person name="De Vries R.P."/>
            <person name="Grigoriev I.V."/>
            <person name="Mortensen U.H."/>
            <person name="Andersen M.R."/>
            <person name="Baker S.E."/>
        </authorList>
    </citation>
    <scope>NUCLEOTIDE SEQUENCE [LARGE SCALE GENOMIC DNA]</scope>
    <source>
        <strain evidence="2 3">CBS 117.55</strain>
    </source>
</reference>
<dbReference type="VEuPathDB" id="FungiDB:BO70DRAFT_383548"/>
<dbReference type="GeneID" id="37067826"/>
<protein>
    <submittedName>
        <fullName evidence="2">Uncharacterized protein</fullName>
    </submittedName>
</protein>
<evidence type="ECO:0000313" key="3">
    <source>
        <dbReference type="Proteomes" id="UP000247233"/>
    </source>
</evidence>
<keyword evidence="3" id="KW-1185">Reference proteome</keyword>
<dbReference type="RefSeq" id="XP_025394238.1">
    <property type="nucleotide sequence ID" value="XM_025545589.1"/>
</dbReference>
<keyword evidence="1" id="KW-0812">Transmembrane</keyword>
<dbReference type="EMBL" id="MSFL01000066">
    <property type="protein sequence ID" value="PWY64266.1"/>
    <property type="molecule type" value="Genomic_DNA"/>
</dbReference>
<proteinExistence type="predicted"/>
<keyword evidence="1" id="KW-1133">Transmembrane helix</keyword>
<keyword evidence="1" id="KW-0472">Membrane</keyword>
<evidence type="ECO:0000256" key="1">
    <source>
        <dbReference type="SAM" id="Phobius"/>
    </source>
</evidence>
<accession>A0A317USK8</accession>
<evidence type="ECO:0000313" key="2">
    <source>
        <dbReference type="EMBL" id="PWY64266.1"/>
    </source>
</evidence>
<dbReference type="Proteomes" id="UP000247233">
    <property type="component" value="Unassembled WGS sequence"/>
</dbReference>
<sequence length="121" mass="13518">MSLSNSDIIGIVTIIVSCPPLLLLIWKIIDRRSRSRPEERDQAGPIFQMYPPSQQPVFENTYRSSNPQASILINTSPATQYTMSMSLSLSPSPSLSLSPPYKPYFHFHGRFLPRVGLIAPG</sequence>
<gene>
    <name evidence="2" type="ORF">BO70DRAFT_383548</name>
</gene>
<dbReference type="AlphaFoldDB" id="A0A317USK8"/>
<feature type="transmembrane region" description="Helical" evidence="1">
    <location>
        <begin position="6"/>
        <end position="26"/>
    </location>
</feature>
<dbReference type="OrthoDB" id="4510955at2759"/>
<name>A0A317USK8_9EURO</name>